<proteinExistence type="predicted"/>
<dbReference type="AlphaFoldDB" id="A0A5E4Z5L9"/>
<evidence type="ECO:0000313" key="2">
    <source>
        <dbReference type="EMBL" id="VVE55957.1"/>
    </source>
</evidence>
<accession>A0A5E4Z5L9</accession>
<feature type="domain" description="HSR" evidence="1">
    <location>
        <begin position="1"/>
        <end position="91"/>
    </location>
</feature>
<dbReference type="EMBL" id="CABPSE010000031">
    <property type="protein sequence ID" value="VVE55957.1"/>
    <property type="molecule type" value="Genomic_DNA"/>
</dbReference>
<dbReference type="InterPro" id="IPR004865">
    <property type="entry name" value="HSR_dom"/>
</dbReference>
<sequence>MNEQWPSERHSEARKMIADASFKTAQDFLAFLNMFPNGLPLAFDDVVIWIMEQDGDISELERRIVSIIDVANLQSYPDSVPLLMTFACAAALANAPSLPTWGKVREFNYNSWQLAHWLGEAMTAYASVKTSACDNYVALAREVFAGLDNLTLKSKSDRISEERSGAWAAWNECQNKLEEIWWGLRGWRGFMNYQEELSLFQVFYELSPDEFIRTLSESSNPYLVSALLFVAGIGAFSPRLSEWKRMLAAAPVAFEDGGEWNGSVLIPLLLVEARNQLLQVRQASAPTSDEIGREISDAAEVIAVALAARQDASAIFSRWAPWLMRNVLIHTSKDIADAKSSAFADGALIDVIARRLRNCALPQISPADAASWESWCYRCTLSSFAHDGYIPMPAWDDFGNEWRLEPEDWAGKKGVLLRERASLITTMNKETPGIAANLLACPIAQSPSPGGAWIDLWNNAITLREIVEFGDSDATTDEYSSRSEAGRLLLLLFRIGLAIFDQGAAQCSSSRSPEAEPLIDLYKALTLASREMSEIDSTLNHDEWLSVVQHLTVRRMIWEQLAGNESESRNFQVFQPDASPTVVNLLTEAKGNVVELVAILQTLLLNSSEFSRLMTDLNSASISLPDIVRSIRRLNQFHPRKYPIDDGQMQKLENLIR</sequence>
<dbReference type="Proteomes" id="UP000383971">
    <property type="component" value="Unassembled WGS sequence"/>
</dbReference>
<organism evidence="2 3">
    <name type="scientific">Pandoraea communis</name>
    <dbReference type="NCBI Taxonomy" id="2508297"/>
    <lineage>
        <taxon>Bacteria</taxon>
        <taxon>Pseudomonadati</taxon>
        <taxon>Pseudomonadota</taxon>
        <taxon>Betaproteobacteria</taxon>
        <taxon>Burkholderiales</taxon>
        <taxon>Burkholderiaceae</taxon>
        <taxon>Pandoraea</taxon>
    </lineage>
</organism>
<evidence type="ECO:0000313" key="3">
    <source>
        <dbReference type="Proteomes" id="UP000383971"/>
    </source>
</evidence>
<dbReference type="RefSeq" id="WP_150587288.1">
    <property type="nucleotide sequence ID" value="NZ_CABPSE010000031.1"/>
</dbReference>
<evidence type="ECO:0000259" key="1">
    <source>
        <dbReference type="PROSITE" id="PS51414"/>
    </source>
</evidence>
<dbReference type="PROSITE" id="PS51414">
    <property type="entry name" value="HSR"/>
    <property type="match status" value="1"/>
</dbReference>
<keyword evidence="3" id="KW-1185">Reference proteome</keyword>
<gene>
    <name evidence="2" type="ORF">PCO31111_05080</name>
</gene>
<name>A0A5E4Z5L9_9BURK</name>
<protein>
    <recommendedName>
        <fullName evidence="1">HSR domain-containing protein</fullName>
    </recommendedName>
</protein>
<reference evidence="2 3" key="1">
    <citation type="submission" date="2019-08" db="EMBL/GenBank/DDBJ databases">
        <authorList>
            <person name="Peeters C."/>
        </authorList>
    </citation>
    <scope>NUCLEOTIDE SEQUENCE [LARGE SCALE GENOMIC DNA]</scope>
    <source>
        <strain evidence="2 3">LMG 31111</strain>
    </source>
</reference>